<dbReference type="KEGG" id="afg:AFULGI_00003600"/>
<dbReference type="AlphaFoldDB" id="A0A075WDE4"/>
<evidence type="ECO:0000313" key="3">
    <source>
        <dbReference type="Proteomes" id="UP000028501"/>
    </source>
</evidence>
<name>A0A075WDE4_ARCFL</name>
<gene>
    <name evidence="2" type="ORF">AFULGI_00003600</name>
</gene>
<evidence type="ECO:0000313" key="2">
    <source>
        <dbReference type="EMBL" id="AIG97179.1"/>
    </source>
</evidence>
<dbReference type="PANTHER" id="PTHR38137:SF2">
    <property type="entry name" value="PRC-BARREL DOMAIN-CONTAINING PROTEIN"/>
    <property type="match status" value="1"/>
</dbReference>
<dbReference type="GeneID" id="24793899"/>
<sequence>MYVPARSLARKSVVLTDGTVVGTLYNITVDFKTGTIVNLLVKPENEIPDFKKEEGLYIIPFECVRSLKDFIVVDRRRVR</sequence>
<protein>
    <recommendedName>
        <fullName evidence="1">PRC-barrel domain-containing protein</fullName>
    </recommendedName>
</protein>
<evidence type="ECO:0000259" key="1">
    <source>
        <dbReference type="Pfam" id="PF05239"/>
    </source>
</evidence>
<dbReference type="EMBL" id="CP006577">
    <property type="protein sequence ID" value="AIG97179.1"/>
    <property type="molecule type" value="Genomic_DNA"/>
</dbReference>
<dbReference type="HOGENOM" id="CLU_174517_0_0_2"/>
<organism evidence="2 3">
    <name type="scientific">Archaeoglobus fulgidus DSM 8774</name>
    <dbReference type="NCBI Taxonomy" id="1344584"/>
    <lineage>
        <taxon>Archaea</taxon>
        <taxon>Methanobacteriati</taxon>
        <taxon>Methanobacteriota</taxon>
        <taxon>Archaeoglobi</taxon>
        <taxon>Archaeoglobales</taxon>
        <taxon>Archaeoglobaceae</taxon>
        <taxon>Archaeoglobus</taxon>
    </lineage>
</organism>
<dbReference type="PANTHER" id="PTHR38137">
    <property type="entry name" value="PRC-BARREL DOMAIN PROTEIN"/>
    <property type="match status" value="1"/>
</dbReference>
<dbReference type="SUPFAM" id="SSF50346">
    <property type="entry name" value="PRC-barrel domain"/>
    <property type="match status" value="1"/>
</dbReference>
<dbReference type="InterPro" id="IPR011033">
    <property type="entry name" value="PRC_barrel-like_sf"/>
</dbReference>
<proteinExistence type="predicted"/>
<dbReference type="RefSeq" id="WP_010877866.1">
    <property type="nucleotide sequence ID" value="NZ_CP006577.1"/>
</dbReference>
<accession>A0A075WDE4</accession>
<dbReference type="Pfam" id="PF05239">
    <property type="entry name" value="PRC"/>
    <property type="match status" value="1"/>
</dbReference>
<dbReference type="SMR" id="A0A075WDE4"/>
<dbReference type="Gene3D" id="2.30.30.240">
    <property type="entry name" value="PRC-barrel domain"/>
    <property type="match status" value="1"/>
</dbReference>
<reference evidence="2 3" key="1">
    <citation type="submission" date="2013-07" db="EMBL/GenBank/DDBJ databases">
        <title>Genome of Archaeoglobus fulgidus.</title>
        <authorList>
            <person name="Fiebig A."/>
            <person name="Birkeland N.-K."/>
        </authorList>
    </citation>
    <scope>NUCLEOTIDE SEQUENCE [LARGE SCALE GENOMIC DNA]</scope>
    <source>
        <strain evidence="2 3">DSM 8774</strain>
    </source>
</reference>
<dbReference type="Proteomes" id="UP000028501">
    <property type="component" value="Chromosome"/>
</dbReference>
<dbReference type="InterPro" id="IPR027275">
    <property type="entry name" value="PRC-brl_dom"/>
</dbReference>
<feature type="domain" description="PRC-barrel" evidence="1">
    <location>
        <begin position="5"/>
        <end position="76"/>
    </location>
</feature>